<protein>
    <submittedName>
        <fullName evidence="1">Uncharacterized protein</fullName>
    </submittedName>
</protein>
<proteinExistence type="predicted"/>
<gene>
    <name evidence="1" type="ORF">K1T71_005162</name>
</gene>
<comment type="caution">
    <text evidence="1">The sequence shown here is derived from an EMBL/GenBank/DDBJ whole genome shotgun (WGS) entry which is preliminary data.</text>
</comment>
<dbReference type="Proteomes" id="UP000824533">
    <property type="component" value="Linkage Group LG08"/>
</dbReference>
<organism evidence="1 2">
    <name type="scientific">Dendrolimus kikuchii</name>
    <dbReference type="NCBI Taxonomy" id="765133"/>
    <lineage>
        <taxon>Eukaryota</taxon>
        <taxon>Metazoa</taxon>
        <taxon>Ecdysozoa</taxon>
        <taxon>Arthropoda</taxon>
        <taxon>Hexapoda</taxon>
        <taxon>Insecta</taxon>
        <taxon>Pterygota</taxon>
        <taxon>Neoptera</taxon>
        <taxon>Endopterygota</taxon>
        <taxon>Lepidoptera</taxon>
        <taxon>Glossata</taxon>
        <taxon>Ditrysia</taxon>
        <taxon>Bombycoidea</taxon>
        <taxon>Lasiocampidae</taxon>
        <taxon>Dendrolimus</taxon>
    </lineage>
</organism>
<name>A0ACC1D6L5_9NEOP</name>
<reference evidence="1 2" key="1">
    <citation type="journal article" date="2021" name="Front. Genet.">
        <title>Chromosome-Level Genome Assembly Reveals Significant Gene Expansion in the Toll and IMD Signaling Pathways of Dendrolimus kikuchii.</title>
        <authorList>
            <person name="Zhou J."/>
            <person name="Wu P."/>
            <person name="Xiong Z."/>
            <person name="Liu N."/>
            <person name="Zhao N."/>
            <person name="Ji M."/>
            <person name="Qiu Y."/>
            <person name="Yang B."/>
        </authorList>
    </citation>
    <scope>NUCLEOTIDE SEQUENCE [LARGE SCALE GENOMIC DNA]</scope>
    <source>
        <strain evidence="1">Ann1</strain>
    </source>
</reference>
<keyword evidence="2" id="KW-1185">Reference proteome</keyword>
<dbReference type="EMBL" id="CM034394">
    <property type="protein sequence ID" value="KAJ0179450.1"/>
    <property type="molecule type" value="Genomic_DNA"/>
</dbReference>
<evidence type="ECO:0000313" key="1">
    <source>
        <dbReference type="EMBL" id="KAJ0179450.1"/>
    </source>
</evidence>
<evidence type="ECO:0000313" key="2">
    <source>
        <dbReference type="Proteomes" id="UP000824533"/>
    </source>
</evidence>
<sequence length="60" mass="6817">MDECRTCLYGADGRRRVYRRRGERYAQSCIEERVPFGGGSCMVWGGISMNGRTELGFDCT</sequence>
<accession>A0ACC1D6L5</accession>